<dbReference type="GO" id="GO:0071006">
    <property type="term" value="C:U2-type catalytic step 1 spliceosome"/>
    <property type="evidence" value="ECO:0007669"/>
    <property type="project" value="TreeGrafter"/>
</dbReference>
<evidence type="ECO:0000313" key="3">
    <source>
        <dbReference type="EMBL" id="CAD7656389.1"/>
    </source>
</evidence>
<evidence type="ECO:0000313" key="4">
    <source>
        <dbReference type="Proteomes" id="UP000728032"/>
    </source>
</evidence>
<organism evidence="3">
    <name type="scientific">Oppiella nova</name>
    <dbReference type="NCBI Taxonomy" id="334625"/>
    <lineage>
        <taxon>Eukaryota</taxon>
        <taxon>Metazoa</taxon>
        <taxon>Ecdysozoa</taxon>
        <taxon>Arthropoda</taxon>
        <taxon>Chelicerata</taxon>
        <taxon>Arachnida</taxon>
        <taxon>Acari</taxon>
        <taxon>Acariformes</taxon>
        <taxon>Sarcoptiformes</taxon>
        <taxon>Oribatida</taxon>
        <taxon>Brachypylina</taxon>
        <taxon>Oppioidea</taxon>
        <taxon>Oppiidae</taxon>
        <taxon>Oppiella</taxon>
    </lineage>
</organism>
<dbReference type="PANTHER" id="PTHR12111">
    <property type="entry name" value="SPLICING FACTOR YJU2"/>
    <property type="match status" value="1"/>
</dbReference>
<evidence type="ECO:0000259" key="2">
    <source>
        <dbReference type="PROSITE" id="PS50940"/>
    </source>
</evidence>
<dbReference type="OrthoDB" id="674963at2759"/>
<feature type="domain" description="Chitin-binding type-2" evidence="2">
    <location>
        <begin position="13"/>
        <end position="70"/>
    </location>
</feature>
<dbReference type="AlphaFoldDB" id="A0A7R9MAJ7"/>
<dbReference type="Gene3D" id="2.170.140.10">
    <property type="entry name" value="Chitin binding domain"/>
    <property type="match status" value="1"/>
</dbReference>
<accession>A0A7R9MAJ7</accession>
<reference evidence="3" key="1">
    <citation type="submission" date="2020-11" db="EMBL/GenBank/DDBJ databases">
        <authorList>
            <person name="Tran Van P."/>
        </authorList>
    </citation>
    <scope>NUCLEOTIDE SEQUENCE</scope>
</reference>
<dbReference type="Pfam" id="PF04502">
    <property type="entry name" value="Saf4_Yju2"/>
    <property type="match status" value="1"/>
</dbReference>
<dbReference type="SUPFAM" id="SSF57625">
    <property type="entry name" value="Invertebrate chitin-binding proteins"/>
    <property type="match status" value="1"/>
</dbReference>
<gene>
    <name evidence="3" type="ORF">ONB1V03_LOCUS13026</name>
</gene>
<dbReference type="EMBL" id="OC925854">
    <property type="protein sequence ID" value="CAD7656389.1"/>
    <property type="molecule type" value="Genomic_DNA"/>
</dbReference>
<dbReference type="EMBL" id="CAJPVJ010011029">
    <property type="protein sequence ID" value="CAG2173576.1"/>
    <property type="molecule type" value="Genomic_DNA"/>
</dbReference>
<dbReference type="GO" id="GO:0008061">
    <property type="term" value="F:chitin binding"/>
    <property type="evidence" value="ECO:0007669"/>
    <property type="project" value="InterPro"/>
</dbReference>
<feature type="region of interest" description="Disordered" evidence="1">
    <location>
        <begin position="178"/>
        <end position="210"/>
    </location>
</feature>
<dbReference type="InterPro" id="IPR002557">
    <property type="entry name" value="Chitin-bd_dom"/>
</dbReference>
<sequence>DDSDLDLVALCKDVSCQSTRRTISHPSNNGKYIICNDSQSGNTIQKCGPGLLFDEKVLSCNYAGLVDSRGPSGKNLDLFVPKIIIRWTSTPQRSHGYGRRIPDNMRGNTCGDYIAKGKKFKARKGETYFGLKVFRFYMRCPRCMADITLKTDLKNMDKVVEHGVTPIFKALQLGEREVEGRQEEKEEHLNPMKNSRNSRTGKGVVGSTGVGIPVPHDSVNKLMDKELEVEERELLARIRAGEGSGDDSSDNEVRLKFAVTFGTIDGLSNNKSDNCLSNQLVAKESLKRKIDNFVVVKKKWSKSMSGRGFPLCRQKGIQFTGVLVQSLGRFLTAVDVICVTHESRIVKLCAVMVEIGKSFIKAKRYS</sequence>
<dbReference type="Pfam" id="PF01607">
    <property type="entry name" value="CBM_14"/>
    <property type="match status" value="1"/>
</dbReference>
<feature type="compositionally biased region" description="Basic and acidic residues" evidence="1">
    <location>
        <begin position="178"/>
        <end position="190"/>
    </location>
</feature>
<dbReference type="GO" id="GO:0005576">
    <property type="term" value="C:extracellular region"/>
    <property type="evidence" value="ECO:0007669"/>
    <property type="project" value="InterPro"/>
</dbReference>
<protein>
    <recommendedName>
        <fullName evidence="2">Chitin-binding type-2 domain-containing protein</fullName>
    </recommendedName>
</protein>
<dbReference type="PANTHER" id="PTHR12111:SF1">
    <property type="entry name" value="SPLICING FACTOR YJU2"/>
    <property type="match status" value="1"/>
</dbReference>
<dbReference type="InterPro" id="IPR036508">
    <property type="entry name" value="Chitin-bd_dom_sf"/>
</dbReference>
<evidence type="ECO:0000256" key="1">
    <source>
        <dbReference type="SAM" id="MobiDB-lite"/>
    </source>
</evidence>
<dbReference type="PROSITE" id="PS50940">
    <property type="entry name" value="CHIT_BIND_II"/>
    <property type="match status" value="1"/>
</dbReference>
<dbReference type="GO" id="GO:0000398">
    <property type="term" value="P:mRNA splicing, via spliceosome"/>
    <property type="evidence" value="ECO:0007669"/>
    <property type="project" value="InterPro"/>
</dbReference>
<name>A0A7R9MAJ7_9ACAR</name>
<proteinExistence type="predicted"/>
<keyword evidence="4" id="KW-1185">Reference proteome</keyword>
<dbReference type="Proteomes" id="UP000728032">
    <property type="component" value="Unassembled WGS sequence"/>
</dbReference>
<feature type="non-terminal residue" evidence="3">
    <location>
        <position position="1"/>
    </location>
</feature>
<dbReference type="InterPro" id="IPR007590">
    <property type="entry name" value="Saf4/Yju2"/>
</dbReference>